<evidence type="ECO:0000256" key="2">
    <source>
        <dbReference type="SAM" id="MobiDB-lite"/>
    </source>
</evidence>
<dbReference type="EMBL" id="JAKELL010000006">
    <property type="protein sequence ID" value="KAH8998011.1"/>
    <property type="molecule type" value="Genomic_DNA"/>
</dbReference>
<keyword evidence="5" id="KW-1185">Reference proteome</keyword>
<dbReference type="Pfam" id="PF10342">
    <property type="entry name" value="Kre9_KNH"/>
    <property type="match status" value="1"/>
</dbReference>
<protein>
    <recommendedName>
        <fullName evidence="3">Yeast cell wall synthesis Kre9/Knh1-like N-terminal domain-containing protein</fullName>
    </recommendedName>
</protein>
<comment type="caution">
    <text evidence="4">The sequence shown here is derived from an EMBL/GenBank/DDBJ whole genome shotgun (WGS) entry which is preliminary data.</text>
</comment>
<keyword evidence="1" id="KW-0732">Signal</keyword>
<organism evidence="4 5">
    <name type="scientific">Lactarius akahatsu</name>
    <dbReference type="NCBI Taxonomy" id="416441"/>
    <lineage>
        <taxon>Eukaryota</taxon>
        <taxon>Fungi</taxon>
        <taxon>Dikarya</taxon>
        <taxon>Basidiomycota</taxon>
        <taxon>Agaricomycotina</taxon>
        <taxon>Agaricomycetes</taxon>
        <taxon>Russulales</taxon>
        <taxon>Russulaceae</taxon>
        <taxon>Lactarius</taxon>
    </lineage>
</organism>
<proteinExistence type="predicted"/>
<feature type="region of interest" description="Disordered" evidence="2">
    <location>
        <begin position="124"/>
        <end position="160"/>
    </location>
</feature>
<gene>
    <name evidence="4" type="ORF">EDB92DRAFT_1763925</name>
</gene>
<accession>A0AAD4QE25</accession>
<name>A0AAD4QE25_9AGAM</name>
<sequence>TLVSTLVGTAVADFHFISPGGSNLWWVAQSQNTLVWSCNDSPPATAYQLLYALVNNTNPTILAAAEAIVANIQNSDCSHTITVQQAVLTPATGYTLIFADTLDQTKIYATSEAFEVKALGAAYPPTSATPTGSATSTSSSSGSGTASGSTSSSTNKANSA</sequence>
<feature type="non-terminal residue" evidence="4">
    <location>
        <position position="1"/>
    </location>
</feature>
<evidence type="ECO:0000256" key="1">
    <source>
        <dbReference type="ARBA" id="ARBA00022729"/>
    </source>
</evidence>
<dbReference type="AlphaFoldDB" id="A0AAD4QE25"/>
<evidence type="ECO:0000313" key="4">
    <source>
        <dbReference type="EMBL" id="KAH8998011.1"/>
    </source>
</evidence>
<evidence type="ECO:0000259" key="3">
    <source>
        <dbReference type="Pfam" id="PF10342"/>
    </source>
</evidence>
<reference evidence="4" key="1">
    <citation type="submission" date="2022-01" db="EMBL/GenBank/DDBJ databases">
        <title>Comparative genomics reveals a dynamic genome evolution in the ectomycorrhizal milk-cap (Lactarius) mushrooms.</title>
        <authorList>
            <consortium name="DOE Joint Genome Institute"/>
            <person name="Lebreton A."/>
            <person name="Tang N."/>
            <person name="Kuo A."/>
            <person name="LaButti K."/>
            <person name="Drula E."/>
            <person name="Barry K."/>
            <person name="Clum A."/>
            <person name="Lipzen A."/>
            <person name="Mousain D."/>
            <person name="Ng V."/>
            <person name="Wang R."/>
            <person name="Wang X."/>
            <person name="Dai Y."/>
            <person name="Henrissat B."/>
            <person name="Grigoriev I.V."/>
            <person name="Guerin-Laguette A."/>
            <person name="Yu F."/>
            <person name="Martin F.M."/>
        </authorList>
    </citation>
    <scope>NUCLEOTIDE SEQUENCE</scope>
    <source>
        <strain evidence="4">QP</strain>
    </source>
</reference>
<feature type="compositionally biased region" description="Low complexity" evidence="2">
    <location>
        <begin position="124"/>
        <end position="154"/>
    </location>
</feature>
<feature type="non-terminal residue" evidence="4">
    <location>
        <position position="160"/>
    </location>
</feature>
<evidence type="ECO:0000313" key="5">
    <source>
        <dbReference type="Proteomes" id="UP001201163"/>
    </source>
</evidence>
<feature type="domain" description="Yeast cell wall synthesis Kre9/Knh1-like N-terminal" evidence="3">
    <location>
        <begin position="26"/>
        <end position="116"/>
    </location>
</feature>
<dbReference type="Proteomes" id="UP001201163">
    <property type="component" value="Unassembled WGS sequence"/>
</dbReference>
<dbReference type="InterPro" id="IPR018466">
    <property type="entry name" value="Kre9/Knh1-like_N"/>
</dbReference>